<proteinExistence type="predicted"/>
<evidence type="ECO:0000313" key="3">
    <source>
        <dbReference type="Proteomes" id="UP000562984"/>
    </source>
</evidence>
<gene>
    <name evidence="2" type="ORF">HKD39_02590</name>
</gene>
<keyword evidence="1" id="KW-1133">Transmembrane helix</keyword>
<evidence type="ECO:0000256" key="1">
    <source>
        <dbReference type="SAM" id="Phobius"/>
    </source>
</evidence>
<dbReference type="EMBL" id="JABEND010000001">
    <property type="protein sequence ID" value="NNG34625.1"/>
    <property type="molecule type" value="Genomic_DNA"/>
</dbReference>
<name>A0A849A239_9ACTN</name>
<sequence length="223" mass="24135">MAGRRGADPGSNGWRELIGRTYRYAHVDTIDRRVYFAEPNVPIGSRSDFLLGAILALALVVLWFPLGIVGAVLAGNGQPVAGEWIGLRAPAIAGCLLLLTMPMLACRTRHEERLARGLRDGTMVETAVTRRAERLAAAAPRRPGYVDQARHLAAAEAMRAQAAQLESLAGRAEIAGAPERLLEVEPGTGTTTVQRLEQLQQQLRAAADDAERLVDRWLESGRA</sequence>
<feature type="transmembrane region" description="Helical" evidence="1">
    <location>
        <begin position="85"/>
        <end position="106"/>
    </location>
</feature>
<dbReference type="AlphaFoldDB" id="A0A849A239"/>
<organism evidence="2 3">
    <name type="scientific">Nakamurella aerolata</name>
    <dbReference type="NCBI Taxonomy" id="1656892"/>
    <lineage>
        <taxon>Bacteria</taxon>
        <taxon>Bacillati</taxon>
        <taxon>Actinomycetota</taxon>
        <taxon>Actinomycetes</taxon>
        <taxon>Nakamurellales</taxon>
        <taxon>Nakamurellaceae</taxon>
        <taxon>Nakamurella</taxon>
    </lineage>
</organism>
<accession>A0A849A239</accession>
<keyword evidence="1" id="KW-0812">Transmembrane</keyword>
<feature type="transmembrane region" description="Helical" evidence="1">
    <location>
        <begin position="49"/>
        <end position="73"/>
    </location>
</feature>
<dbReference type="Proteomes" id="UP000562984">
    <property type="component" value="Unassembled WGS sequence"/>
</dbReference>
<reference evidence="2 3" key="1">
    <citation type="submission" date="2020-05" db="EMBL/GenBank/DDBJ databases">
        <title>Nakamurella sp. DB0629 isolated from air conditioner.</title>
        <authorList>
            <person name="Kim D.H."/>
            <person name="Kim D.-U."/>
        </authorList>
    </citation>
    <scope>NUCLEOTIDE SEQUENCE [LARGE SCALE GENOMIC DNA]</scope>
    <source>
        <strain evidence="2 3">DB0629</strain>
    </source>
</reference>
<protein>
    <submittedName>
        <fullName evidence="2">Uncharacterized protein</fullName>
    </submittedName>
</protein>
<keyword evidence="1" id="KW-0472">Membrane</keyword>
<dbReference type="RefSeq" id="WP_171198232.1">
    <property type="nucleotide sequence ID" value="NZ_JABEND010000001.1"/>
</dbReference>
<evidence type="ECO:0000313" key="2">
    <source>
        <dbReference type="EMBL" id="NNG34625.1"/>
    </source>
</evidence>
<comment type="caution">
    <text evidence="2">The sequence shown here is derived from an EMBL/GenBank/DDBJ whole genome shotgun (WGS) entry which is preliminary data.</text>
</comment>
<keyword evidence="3" id="KW-1185">Reference proteome</keyword>